<keyword evidence="2 4" id="KW-0238">DNA-binding</keyword>
<dbReference type="GO" id="GO:0003700">
    <property type="term" value="F:DNA-binding transcription factor activity"/>
    <property type="evidence" value="ECO:0007669"/>
    <property type="project" value="TreeGrafter"/>
</dbReference>
<dbReference type="GO" id="GO:0000976">
    <property type="term" value="F:transcription cis-regulatory region binding"/>
    <property type="evidence" value="ECO:0007669"/>
    <property type="project" value="TreeGrafter"/>
</dbReference>
<evidence type="ECO:0000256" key="2">
    <source>
        <dbReference type="ARBA" id="ARBA00023125"/>
    </source>
</evidence>
<dbReference type="Pfam" id="PF00440">
    <property type="entry name" value="TetR_N"/>
    <property type="match status" value="1"/>
</dbReference>
<proteinExistence type="predicted"/>
<evidence type="ECO:0000313" key="6">
    <source>
        <dbReference type="EMBL" id="KRR18028.1"/>
    </source>
</evidence>
<dbReference type="OrthoDB" id="9796019at2"/>
<organism evidence="6 7">
    <name type="scientific">Bradyrhizobium retamae</name>
    <dbReference type="NCBI Taxonomy" id="1300035"/>
    <lineage>
        <taxon>Bacteria</taxon>
        <taxon>Pseudomonadati</taxon>
        <taxon>Pseudomonadota</taxon>
        <taxon>Alphaproteobacteria</taxon>
        <taxon>Hyphomicrobiales</taxon>
        <taxon>Nitrobacteraceae</taxon>
        <taxon>Bradyrhizobium</taxon>
    </lineage>
</organism>
<feature type="domain" description="HTH tetR-type" evidence="5">
    <location>
        <begin position="19"/>
        <end position="79"/>
    </location>
</feature>
<protein>
    <submittedName>
        <fullName evidence="6">TetR family transcriptional regulator</fullName>
    </submittedName>
</protein>
<dbReference type="Proteomes" id="UP000052023">
    <property type="component" value="Unassembled WGS sequence"/>
</dbReference>
<dbReference type="RefSeq" id="WP_057847462.1">
    <property type="nucleotide sequence ID" value="NZ_LLYA01000203.1"/>
</dbReference>
<reference evidence="6 7" key="1">
    <citation type="submission" date="2014-03" db="EMBL/GenBank/DDBJ databases">
        <title>Bradyrhizobium valentinum sp. nov., isolated from effective nodules of Lupinus mariae-josephae, a lupine endemic of basic-lime soils in Eastern Spain.</title>
        <authorList>
            <person name="Duran D."/>
            <person name="Rey L."/>
            <person name="Navarro A."/>
            <person name="Busquets A."/>
            <person name="Imperial J."/>
            <person name="Ruiz-Argueso T."/>
        </authorList>
    </citation>
    <scope>NUCLEOTIDE SEQUENCE [LARGE SCALE GENOMIC DNA]</scope>
    <source>
        <strain evidence="6 7">Ro19</strain>
    </source>
</reference>
<evidence type="ECO:0000256" key="1">
    <source>
        <dbReference type="ARBA" id="ARBA00023015"/>
    </source>
</evidence>
<dbReference type="InterPro" id="IPR050109">
    <property type="entry name" value="HTH-type_TetR-like_transc_reg"/>
</dbReference>
<evidence type="ECO:0000256" key="3">
    <source>
        <dbReference type="ARBA" id="ARBA00023163"/>
    </source>
</evidence>
<feature type="DNA-binding region" description="H-T-H motif" evidence="4">
    <location>
        <begin position="42"/>
        <end position="61"/>
    </location>
</feature>
<dbReference type="InterPro" id="IPR011075">
    <property type="entry name" value="TetR_C"/>
</dbReference>
<dbReference type="Pfam" id="PF16859">
    <property type="entry name" value="TetR_C_11"/>
    <property type="match status" value="1"/>
</dbReference>
<dbReference type="PANTHER" id="PTHR30055:SF148">
    <property type="entry name" value="TETR-FAMILY TRANSCRIPTIONAL REGULATOR"/>
    <property type="match status" value="1"/>
</dbReference>
<keyword evidence="1" id="KW-0805">Transcription regulation</keyword>
<keyword evidence="7" id="KW-1185">Reference proteome</keyword>
<evidence type="ECO:0000256" key="4">
    <source>
        <dbReference type="PROSITE-ProRule" id="PRU00335"/>
    </source>
</evidence>
<dbReference type="PRINTS" id="PR00455">
    <property type="entry name" value="HTHTETR"/>
</dbReference>
<dbReference type="SUPFAM" id="SSF48498">
    <property type="entry name" value="Tetracyclin repressor-like, C-terminal domain"/>
    <property type="match status" value="1"/>
</dbReference>
<accession>A0A0R3MDW0</accession>
<dbReference type="Gene3D" id="1.10.357.10">
    <property type="entry name" value="Tetracycline Repressor, domain 2"/>
    <property type="match status" value="1"/>
</dbReference>
<dbReference type="EMBL" id="LLYA01000203">
    <property type="protein sequence ID" value="KRR18028.1"/>
    <property type="molecule type" value="Genomic_DNA"/>
</dbReference>
<dbReference type="InterPro" id="IPR009057">
    <property type="entry name" value="Homeodomain-like_sf"/>
</dbReference>
<dbReference type="SUPFAM" id="SSF46689">
    <property type="entry name" value="Homeodomain-like"/>
    <property type="match status" value="1"/>
</dbReference>
<dbReference type="InterPro" id="IPR001647">
    <property type="entry name" value="HTH_TetR"/>
</dbReference>
<name>A0A0R3MDW0_9BRAD</name>
<dbReference type="PROSITE" id="PS50977">
    <property type="entry name" value="HTH_TETR_2"/>
    <property type="match status" value="1"/>
</dbReference>
<evidence type="ECO:0000313" key="7">
    <source>
        <dbReference type="Proteomes" id="UP000052023"/>
    </source>
</evidence>
<dbReference type="Gene3D" id="1.10.10.60">
    <property type="entry name" value="Homeodomain-like"/>
    <property type="match status" value="1"/>
</dbReference>
<dbReference type="PANTHER" id="PTHR30055">
    <property type="entry name" value="HTH-TYPE TRANSCRIPTIONAL REGULATOR RUTR"/>
    <property type="match status" value="1"/>
</dbReference>
<comment type="caution">
    <text evidence="6">The sequence shown here is derived from an EMBL/GenBank/DDBJ whole genome shotgun (WGS) entry which is preliminary data.</text>
</comment>
<gene>
    <name evidence="6" type="ORF">CQ13_11820</name>
</gene>
<dbReference type="InterPro" id="IPR036271">
    <property type="entry name" value="Tet_transcr_reg_TetR-rel_C_sf"/>
</dbReference>
<keyword evidence="3" id="KW-0804">Transcription</keyword>
<evidence type="ECO:0000259" key="5">
    <source>
        <dbReference type="PROSITE" id="PS50977"/>
    </source>
</evidence>
<sequence>MKTGAEEQHTQRRPGGRSARVREAVVAATVAELQEQGYDKLNIAAVAARAGVHETSIYRRWKTREGLVTEATFALFAQKIVLPDRGSLIDDLVSLMVAAGRHLSSPLGYAAMQFALATRKDPVLTREMHEHWALRFRTLKQVFERAAGRGEWPRHTDPWPLMQGLIGAVYLRVFVLREPVTPAHLRPLVASLLMQSRNARLDAVQEANR</sequence>
<dbReference type="AlphaFoldDB" id="A0A0R3MDW0"/>